<keyword evidence="2 3" id="KW-0378">Hydrolase</keyword>
<proteinExistence type="inferred from homology"/>
<gene>
    <name evidence="5" type="ORF">LTR09_005889</name>
</gene>
<evidence type="ECO:0000313" key="6">
    <source>
        <dbReference type="Proteomes" id="UP001271007"/>
    </source>
</evidence>
<comment type="caution">
    <text evidence="5">The sequence shown here is derived from an EMBL/GenBank/DDBJ whole genome shotgun (WGS) entry which is preliminary data.</text>
</comment>
<dbReference type="InterPro" id="IPR029058">
    <property type="entry name" value="AB_hydrolase_fold"/>
</dbReference>
<feature type="domain" description="Carboxylesterase type B" evidence="4">
    <location>
        <begin position="23"/>
        <end position="376"/>
    </location>
</feature>
<dbReference type="InterPro" id="IPR050309">
    <property type="entry name" value="Type-B_Carboxylest/Lipase"/>
</dbReference>
<keyword evidence="3" id="KW-0732">Signal</keyword>
<evidence type="ECO:0000259" key="4">
    <source>
        <dbReference type="Pfam" id="PF00135"/>
    </source>
</evidence>
<dbReference type="Pfam" id="PF00135">
    <property type="entry name" value="COesterase"/>
    <property type="match status" value="1"/>
</dbReference>
<dbReference type="GO" id="GO:0016787">
    <property type="term" value="F:hydrolase activity"/>
    <property type="evidence" value="ECO:0007669"/>
    <property type="project" value="UniProtKB-KW"/>
</dbReference>
<name>A0AAJ0DNL1_9PEZI</name>
<dbReference type="Gene3D" id="3.40.50.1820">
    <property type="entry name" value="alpha/beta hydrolase"/>
    <property type="match status" value="1"/>
</dbReference>
<evidence type="ECO:0000256" key="1">
    <source>
        <dbReference type="ARBA" id="ARBA00005964"/>
    </source>
</evidence>
<evidence type="ECO:0000256" key="3">
    <source>
        <dbReference type="RuleBase" id="RU361235"/>
    </source>
</evidence>
<organism evidence="5 6">
    <name type="scientific">Extremus antarcticus</name>
    <dbReference type="NCBI Taxonomy" id="702011"/>
    <lineage>
        <taxon>Eukaryota</taxon>
        <taxon>Fungi</taxon>
        <taxon>Dikarya</taxon>
        <taxon>Ascomycota</taxon>
        <taxon>Pezizomycotina</taxon>
        <taxon>Dothideomycetes</taxon>
        <taxon>Dothideomycetidae</taxon>
        <taxon>Mycosphaerellales</taxon>
        <taxon>Extremaceae</taxon>
        <taxon>Extremus</taxon>
    </lineage>
</organism>
<protein>
    <recommendedName>
        <fullName evidence="3">Carboxylic ester hydrolase</fullName>
        <ecNumber evidence="3">3.1.1.-</ecNumber>
    </recommendedName>
</protein>
<keyword evidence="6" id="KW-1185">Reference proteome</keyword>
<dbReference type="InterPro" id="IPR019826">
    <property type="entry name" value="Carboxylesterase_B_AS"/>
</dbReference>
<feature type="signal peptide" evidence="3">
    <location>
        <begin position="1"/>
        <end position="17"/>
    </location>
</feature>
<dbReference type="EMBL" id="JAWDJX010000017">
    <property type="protein sequence ID" value="KAK3053263.1"/>
    <property type="molecule type" value="Genomic_DNA"/>
</dbReference>
<sequence length="527" mass="57354">MRYSLLPWLALAAPSLAAPTLSQTTVKASTGYYSGNINATYTNVREFLNIPYGQTTAGKNRFMPPIKVPMSSNSFDATQYAKACPQYVSAVPAIWNKEVPQYLQYWGNDELDAGESAVFTSEDCLSLAIWTPANATSASGLPVAMFMTGGGFQTNGILVPGQLPPHWVELSQKHIVVTINYRMNIMGFPNAAGVYEQNLGILDQRMSLEWVRDNIAYFGGDPSRIMIWGQSAGASSIDIHNYAYWEDPIAHAFFAESGSVLAFPISQYDVDHTNFTTVAKAVGCDSTDAEQELECMQQVDYNDIINFMGHHQDNATLVKADADQPRLSFSAIPDERIVFSNYTARYQSGMVTKAPMIYGNTANEGAAFQPFPVDDPLSGINQTAADQSTIGIMCCAAESSTLRDSIGLTTYRYQYAGNWTNQDPLPWMGAFHSSDLVMWFGSYPEGEGAPTKLEGQASATMGELLLSFVTDPYNGPEALGWPAFDPTARDGGTMLRFGADGKTVQKVAANDVQAVCTDPSASYDHSP</sequence>
<dbReference type="SUPFAM" id="SSF53474">
    <property type="entry name" value="alpha/beta-Hydrolases"/>
    <property type="match status" value="1"/>
</dbReference>
<feature type="chain" id="PRO_5042314165" description="Carboxylic ester hydrolase" evidence="3">
    <location>
        <begin position="18"/>
        <end position="527"/>
    </location>
</feature>
<dbReference type="AlphaFoldDB" id="A0AAJ0DNL1"/>
<dbReference type="PANTHER" id="PTHR11559">
    <property type="entry name" value="CARBOXYLESTERASE"/>
    <property type="match status" value="1"/>
</dbReference>
<dbReference type="EC" id="3.1.1.-" evidence="3"/>
<evidence type="ECO:0000313" key="5">
    <source>
        <dbReference type="EMBL" id="KAK3053263.1"/>
    </source>
</evidence>
<dbReference type="Proteomes" id="UP001271007">
    <property type="component" value="Unassembled WGS sequence"/>
</dbReference>
<evidence type="ECO:0000256" key="2">
    <source>
        <dbReference type="ARBA" id="ARBA00022801"/>
    </source>
</evidence>
<comment type="similarity">
    <text evidence="1 3">Belongs to the type-B carboxylesterase/lipase family.</text>
</comment>
<dbReference type="InterPro" id="IPR002018">
    <property type="entry name" value="CarbesteraseB"/>
</dbReference>
<accession>A0AAJ0DNL1</accession>
<reference evidence="5" key="1">
    <citation type="submission" date="2023-04" db="EMBL/GenBank/DDBJ databases">
        <title>Black Yeasts Isolated from many extreme environments.</title>
        <authorList>
            <person name="Coleine C."/>
            <person name="Stajich J.E."/>
            <person name="Selbmann L."/>
        </authorList>
    </citation>
    <scope>NUCLEOTIDE SEQUENCE</scope>
    <source>
        <strain evidence="5">CCFEE 5312</strain>
    </source>
</reference>
<dbReference type="PROSITE" id="PS00122">
    <property type="entry name" value="CARBOXYLESTERASE_B_1"/>
    <property type="match status" value="1"/>
</dbReference>